<dbReference type="GO" id="GO:0005737">
    <property type="term" value="C:cytoplasm"/>
    <property type="evidence" value="ECO:0007669"/>
    <property type="project" value="UniProtKB-SubCell"/>
</dbReference>
<dbReference type="PANTHER" id="PTHR30307">
    <property type="entry name" value="S-ADENOSYLMETHIONINE:TRNA RIBOSYLTRANSFERASE-ISOMERASE"/>
    <property type="match status" value="1"/>
</dbReference>
<comment type="catalytic activity">
    <reaction evidence="8 13">
        <text>7-aminomethyl-7-carbaguanosine(34) in tRNA + S-adenosyl-L-methionine = epoxyqueuosine(34) in tRNA + adenine + L-methionine + 2 H(+)</text>
        <dbReference type="Rhea" id="RHEA:32155"/>
        <dbReference type="Rhea" id="RHEA-COMP:10342"/>
        <dbReference type="Rhea" id="RHEA-COMP:18582"/>
        <dbReference type="ChEBI" id="CHEBI:15378"/>
        <dbReference type="ChEBI" id="CHEBI:16708"/>
        <dbReference type="ChEBI" id="CHEBI:57844"/>
        <dbReference type="ChEBI" id="CHEBI:59789"/>
        <dbReference type="ChEBI" id="CHEBI:82833"/>
        <dbReference type="ChEBI" id="CHEBI:194443"/>
        <dbReference type="EC" id="2.4.99.17"/>
    </reaction>
</comment>
<dbReference type="Proteomes" id="UP000440224">
    <property type="component" value="Unassembled WGS sequence"/>
</dbReference>
<comment type="similarity">
    <text evidence="9 13">Belongs to the QueA family.</text>
</comment>
<evidence type="ECO:0000256" key="12">
    <source>
        <dbReference type="ARBA" id="ARBA00076160"/>
    </source>
</evidence>
<comment type="caution">
    <text evidence="14">The sequence shown here is derived from an EMBL/GenBank/DDBJ whole genome shotgun (WGS) entry which is preliminary data.</text>
</comment>
<comment type="subcellular location">
    <subcellularLocation>
        <location evidence="1 13">Cytoplasm</location>
    </subcellularLocation>
</comment>
<comment type="pathway">
    <text evidence="2 13">tRNA modification; tRNA-queuosine biosynthesis.</text>
</comment>
<dbReference type="Pfam" id="PF02547">
    <property type="entry name" value="Queuosine_synth"/>
    <property type="match status" value="1"/>
</dbReference>
<evidence type="ECO:0000256" key="3">
    <source>
        <dbReference type="ARBA" id="ARBA00011245"/>
    </source>
</evidence>
<dbReference type="Gene3D" id="2.40.10.240">
    <property type="entry name" value="QueA-like"/>
    <property type="match status" value="1"/>
</dbReference>
<dbReference type="PANTHER" id="PTHR30307:SF0">
    <property type="entry name" value="S-ADENOSYLMETHIONINE:TRNA RIBOSYLTRANSFERASE-ISOMERASE"/>
    <property type="match status" value="1"/>
</dbReference>
<keyword evidence="6 13" id="KW-0949">S-adenosyl-L-methionine</keyword>
<evidence type="ECO:0000256" key="11">
    <source>
        <dbReference type="ARBA" id="ARBA00069325"/>
    </source>
</evidence>
<dbReference type="InterPro" id="IPR042118">
    <property type="entry name" value="QueA_dom1"/>
</dbReference>
<dbReference type="InterPro" id="IPR036100">
    <property type="entry name" value="QueA_sf"/>
</dbReference>
<dbReference type="UniPathway" id="UPA00392"/>
<dbReference type="NCBIfam" id="NF001140">
    <property type="entry name" value="PRK00147.1"/>
    <property type="match status" value="1"/>
</dbReference>
<dbReference type="NCBIfam" id="TIGR00113">
    <property type="entry name" value="queA"/>
    <property type="match status" value="1"/>
</dbReference>
<sequence>MRRDLLAYDLPPELIAAHPSPDRESARLLVVDAEPGRLEHAFIRDLPERLPEGALLIVNDTRVLPARLLGRKAQSGGKVEVFLVRKIAETHVDVDGERLPAERWRALGRASKPLREGAEILIEGPVPLVARALGRDPEGLFDVVLFSPRSGLSVPDAIEAAGHVPLPPYIRRDDDATDRARYQTVYAREPGAVAAPTAGLHLTEALIERSRARGISLARVTLHVGLGTFQPVTAADLDDHPMHAEAYRVPPETAEAVAHARREGREIVAIGTTSVRALESAADPERDGHVLPREGETRLLIQPGYRFRVVDRLLTNFHLPESTLLALVSAFAGHARVLESYRVAIEEKYRFYSYGDAMLLRRSR</sequence>
<accession>A0A6N7Q0A4</accession>
<protein>
    <recommendedName>
        <fullName evidence="11 13">S-adenosylmethionine:tRNA ribosyltransferase-isomerase</fullName>
        <ecNumber evidence="10 13">2.4.99.17</ecNumber>
    </recommendedName>
    <alternativeName>
        <fullName evidence="12 13">Queuosine biosynthesis protein QueA</fullName>
    </alternativeName>
</protein>
<dbReference type="SUPFAM" id="SSF111337">
    <property type="entry name" value="QueA-like"/>
    <property type="match status" value="1"/>
</dbReference>
<dbReference type="FunFam" id="3.40.1780.10:FF:000001">
    <property type="entry name" value="S-adenosylmethionine:tRNA ribosyltransferase-isomerase"/>
    <property type="match status" value="1"/>
</dbReference>
<evidence type="ECO:0000256" key="5">
    <source>
        <dbReference type="ARBA" id="ARBA00022679"/>
    </source>
</evidence>
<gene>
    <name evidence="13 14" type="primary">queA</name>
    <name evidence="14" type="ORF">GF068_29205</name>
</gene>
<name>A0A6N7Q0A4_9BACT</name>
<keyword evidence="7 13" id="KW-0671">Queuosine biosynthesis</keyword>
<evidence type="ECO:0000313" key="15">
    <source>
        <dbReference type="Proteomes" id="UP000440224"/>
    </source>
</evidence>
<keyword evidence="5 13" id="KW-0808">Transferase</keyword>
<evidence type="ECO:0000256" key="9">
    <source>
        <dbReference type="ARBA" id="ARBA00061210"/>
    </source>
</evidence>
<dbReference type="AlphaFoldDB" id="A0A6N7Q0A4"/>
<dbReference type="EMBL" id="WJIE01000009">
    <property type="protein sequence ID" value="MRG95965.1"/>
    <property type="molecule type" value="Genomic_DNA"/>
</dbReference>
<dbReference type="InterPro" id="IPR003699">
    <property type="entry name" value="QueA"/>
</dbReference>
<keyword evidence="15" id="KW-1185">Reference proteome</keyword>
<evidence type="ECO:0000256" key="6">
    <source>
        <dbReference type="ARBA" id="ARBA00022691"/>
    </source>
</evidence>
<evidence type="ECO:0000256" key="2">
    <source>
        <dbReference type="ARBA" id="ARBA00004691"/>
    </source>
</evidence>
<evidence type="ECO:0000256" key="7">
    <source>
        <dbReference type="ARBA" id="ARBA00022785"/>
    </source>
</evidence>
<evidence type="ECO:0000256" key="8">
    <source>
        <dbReference type="ARBA" id="ARBA00052751"/>
    </source>
</evidence>
<dbReference type="HAMAP" id="MF_00113">
    <property type="entry name" value="QueA"/>
    <property type="match status" value="1"/>
</dbReference>
<evidence type="ECO:0000256" key="10">
    <source>
        <dbReference type="ARBA" id="ARBA00066503"/>
    </source>
</evidence>
<evidence type="ECO:0000256" key="4">
    <source>
        <dbReference type="ARBA" id="ARBA00022490"/>
    </source>
</evidence>
<dbReference type="Gene3D" id="3.40.1780.10">
    <property type="entry name" value="QueA-like"/>
    <property type="match status" value="1"/>
</dbReference>
<evidence type="ECO:0000313" key="14">
    <source>
        <dbReference type="EMBL" id="MRG95965.1"/>
    </source>
</evidence>
<dbReference type="EC" id="2.4.99.17" evidence="10 13"/>
<keyword evidence="14" id="KW-0328">Glycosyltransferase</keyword>
<reference evidence="14 15" key="1">
    <citation type="submission" date="2019-10" db="EMBL/GenBank/DDBJ databases">
        <title>A soil myxobacterium in the family Polyangiaceae.</title>
        <authorList>
            <person name="Li Y."/>
            <person name="Wang J."/>
        </authorList>
    </citation>
    <scope>NUCLEOTIDE SEQUENCE [LARGE SCALE GENOMIC DNA]</scope>
    <source>
        <strain evidence="14 15">DSM 14734</strain>
    </source>
</reference>
<comment type="function">
    <text evidence="13">Transfers and isomerizes the ribose moiety from AdoMet to the 7-aminomethyl group of 7-deazaguanine (preQ1-tRNA) to give epoxyqueuosine (oQ-tRNA).</text>
</comment>
<keyword evidence="14" id="KW-0413">Isomerase</keyword>
<keyword evidence="4 13" id="KW-0963">Cytoplasm</keyword>
<comment type="subunit">
    <text evidence="3 13">Monomer.</text>
</comment>
<dbReference type="RefSeq" id="WP_338046619.1">
    <property type="nucleotide sequence ID" value="NZ_WJIE01000009.1"/>
</dbReference>
<dbReference type="GO" id="GO:0051075">
    <property type="term" value="F:S-adenosylmethionine:tRNA ribosyltransferase-isomerase activity"/>
    <property type="evidence" value="ECO:0007669"/>
    <property type="project" value="UniProtKB-EC"/>
</dbReference>
<dbReference type="InterPro" id="IPR042119">
    <property type="entry name" value="QueA_dom2"/>
</dbReference>
<proteinExistence type="inferred from homology"/>
<dbReference type="GO" id="GO:0008616">
    <property type="term" value="P:tRNA queuosine(34) biosynthetic process"/>
    <property type="evidence" value="ECO:0007669"/>
    <property type="project" value="UniProtKB-UniRule"/>
</dbReference>
<evidence type="ECO:0000256" key="13">
    <source>
        <dbReference type="HAMAP-Rule" id="MF_00113"/>
    </source>
</evidence>
<organism evidence="14 15">
    <name type="scientific">Polyangium spumosum</name>
    <dbReference type="NCBI Taxonomy" id="889282"/>
    <lineage>
        <taxon>Bacteria</taxon>
        <taxon>Pseudomonadati</taxon>
        <taxon>Myxococcota</taxon>
        <taxon>Polyangia</taxon>
        <taxon>Polyangiales</taxon>
        <taxon>Polyangiaceae</taxon>
        <taxon>Polyangium</taxon>
    </lineage>
</organism>
<evidence type="ECO:0000256" key="1">
    <source>
        <dbReference type="ARBA" id="ARBA00004496"/>
    </source>
</evidence>